<accession>A0A7Y9GQ38</accession>
<comment type="subcellular location">
    <subcellularLocation>
        <location evidence="1">Cell membrane</location>
        <topology evidence="1">Multi-pass membrane protein</topology>
    </subcellularLocation>
</comment>
<feature type="transmembrane region" description="Helical" evidence="7">
    <location>
        <begin position="372"/>
        <end position="394"/>
    </location>
</feature>
<feature type="transmembrane region" description="Helical" evidence="7">
    <location>
        <begin position="195"/>
        <end position="214"/>
    </location>
</feature>
<dbReference type="Proteomes" id="UP000576969">
    <property type="component" value="Unassembled WGS sequence"/>
</dbReference>
<feature type="transmembrane region" description="Helical" evidence="7">
    <location>
        <begin position="95"/>
        <end position="113"/>
    </location>
</feature>
<evidence type="ECO:0000256" key="3">
    <source>
        <dbReference type="ARBA" id="ARBA00022475"/>
    </source>
</evidence>
<feature type="transmembrane region" description="Helical" evidence="7">
    <location>
        <begin position="159"/>
        <end position="189"/>
    </location>
</feature>
<gene>
    <name evidence="9" type="ORF">BJ991_002636</name>
</gene>
<feature type="transmembrane region" description="Helical" evidence="7">
    <location>
        <begin position="285"/>
        <end position="303"/>
    </location>
</feature>
<feature type="transmembrane region" description="Helical" evidence="7">
    <location>
        <begin position="406"/>
        <end position="428"/>
    </location>
</feature>
<dbReference type="EMBL" id="JACCBV010000001">
    <property type="protein sequence ID" value="NYE20608.1"/>
    <property type="molecule type" value="Genomic_DNA"/>
</dbReference>
<keyword evidence="3" id="KW-1003">Cell membrane</keyword>
<organism evidence="9 10">
    <name type="scientific">Microbacterium immunditiarum</name>
    <dbReference type="NCBI Taxonomy" id="337480"/>
    <lineage>
        <taxon>Bacteria</taxon>
        <taxon>Bacillati</taxon>
        <taxon>Actinomycetota</taxon>
        <taxon>Actinomycetes</taxon>
        <taxon>Micrococcales</taxon>
        <taxon>Microbacteriaceae</taxon>
        <taxon>Microbacterium</taxon>
    </lineage>
</organism>
<evidence type="ECO:0000259" key="8">
    <source>
        <dbReference type="PROSITE" id="PS50850"/>
    </source>
</evidence>
<evidence type="ECO:0000256" key="1">
    <source>
        <dbReference type="ARBA" id="ARBA00004651"/>
    </source>
</evidence>
<evidence type="ECO:0000256" key="7">
    <source>
        <dbReference type="SAM" id="Phobius"/>
    </source>
</evidence>
<feature type="transmembrane region" description="Helical" evidence="7">
    <location>
        <begin position="35"/>
        <end position="53"/>
    </location>
</feature>
<keyword evidence="4 7" id="KW-0812">Transmembrane</keyword>
<dbReference type="Pfam" id="PF07690">
    <property type="entry name" value="MFS_1"/>
    <property type="match status" value="1"/>
</dbReference>
<keyword evidence="10" id="KW-1185">Reference proteome</keyword>
<dbReference type="GO" id="GO:0022857">
    <property type="term" value="F:transmembrane transporter activity"/>
    <property type="evidence" value="ECO:0007669"/>
    <property type="project" value="InterPro"/>
</dbReference>
<feature type="transmembrane region" description="Helical" evidence="7">
    <location>
        <begin position="315"/>
        <end position="333"/>
    </location>
</feature>
<dbReference type="PROSITE" id="PS50850">
    <property type="entry name" value="MFS"/>
    <property type="match status" value="1"/>
</dbReference>
<dbReference type="SUPFAM" id="SSF103473">
    <property type="entry name" value="MFS general substrate transporter"/>
    <property type="match status" value="1"/>
</dbReference>
<comment type="caution">
    <text evidence="9">The sequence shown here is derived from an EMBL/GenBank/DDBJ whole genome shotgun (WGS) entry which is preliminary data.</text>
</comment>
<feature type="transmembrane region" description="Helical" evidence="7">
    <location>
        <begin position="339"/>
        <end position="360"/>
    </location>
</feature>
<dbReference type="GO" id="GO:0005886">
    <property type="term" value="C:plasma membrane"/>
    <property type="evidence" value="ECO:0007669"/>
    <property type="project" value="UniProtKB-SubCell"/>
</dbReference>
<dbReference type="InterPro" id="IPR011701">
    <property type="entry name" value="MFS"/>
</dbReference>
<feature type="transmembrane region" description="Helical" evidence="7">
    <location>
        <begin position="247"/>
        <end position="265"/>
    </location>
</feature>
<reference evidence="9 10" key="1">
    <citation type="submission" date="2020-07" db="EMBL/GenBank/DDBJ databases">
        <title>Sequencing the genomes of 1000 actinobacteria strains.</title>
        <authorList>
            <person name="Klenk H.-P."/>
        </authorList>
    </citation>
    <scope>NUCLEOTIDE SEQUENCE [LARGE SCALE GENOMIC DNA]</scope>
    <source>
        <strain evidence="9 10">DSM 24662</strain>
    </source>
</reference>
<dbReference type="InterPro" id="IPR036259">
    <property type="entry name" value="MFS_trans_sf"/>
</dbReference>
<feature type="transmembrane region" description="Helical" evidence="7">
    <location>
        <begin position="119"/>
        <end position="138"/>
    </location>
</feature>
<keyword evidence="5 7" id="KW-1133">Transmembrane helix</keyword>
<dbReference type="AlphaFoldDB" id="A0A7Y9GQ38"/>
<feature type="domain" description="Major facilitator superfamily (MFS) profile" evidence="8">
    <location>
        <begin position="22"/>
        <end position="435"/>
    </location>
</feature>
<evidence type="ECO:0000256" key="6">
    <source>
        <dbReference type="ARBA" id="ARBA00023136"/>
    </source>
</evidence>
<evidence type="ECO:0000256" key="5">
    <source>
        <dbReference type="ARBA" id="ARBA00022989"/>
    </source>
</evidence>
<evidence type="ECO:0000256" key="4">
    <source>
        <dbReference type="ARBA" id="ARBA00022692"/>
    </source>
</evidence>
<dbReference type="PANTHER" id="PTHR43045:SF1">
    <property type="entry name" value="SHIKIMATE TRANSPORTER"/>
    <property type="match status" value="1"/>
</dbReference>
<dbReference type="Gene3D" id="1.20.1250.20">
    <property type="entry name" value="MFS general substrate transporter like domains"/>
    <property type="match status" value="2"/>
</dbReference>
<dbReference type="InterPro" id="IPR020846">
    <property type="entry name" value="MFS_dom"/>
</dbReference>
<dbReference type="RefSeq" id="WP_343048760.1">
    <property type="nucleotide sequence ID" value="NZ_JACCBV010000001.1"/>
</dbReference>
<evidence type="ECO:0000256" key="2">
    <source>
        <dbReference type="ARBA" id="ARBA00022448"/>
    </source>
</evidence>
<evidence type="ECO:0000313" key="10">
    <source>
        <dbReference type="Proteomes" id="UP000576969"/>
    </source>
</evidence>
<dbReference type="PANTHER" id="PTHR43045">
    <property type="entry name" value="SHIKIMATE TRANSPORTER"/>
    <property type="match status" value="1"/>
</dbReference>
<proteinExistence type="predicted"/>
<name>A0A7Y9GQ38_9MICO</name>
<feature type="transmembrane region" description="Helical" evidence="7">
    <location>
        <begin position="59"/>
        <end position="83"/>
    </location>
</feature>
<protein>
    <submittedName>
        <fullName evidence="9">MFS family permease</fullName>
    </submittedName>
</protein>
<evidence type="ECO:0000313" key="9">
    <source>
        <dbReference type="EMBL" id="NYE20608.1"/>
    </source>
</evidence>
<keyword evidence="6 7" id="KW-0472">Membrane</keyword>
<keyword evidence="2" id="KW-0813">Transport</keyword>
<sequence length="456" mass="48070">MTTADAAPAASGPSGSSSVRRVAWASMVGTSLESFDFYVFAYFSAFFVGPLFFEPLGELGGTLLAFSTVALAFVVRPIGAVIFGHMGDRLGRRATLLWTIGIMGVATGLIGLLPTYAQAGWLGAVLLVLLRIAQGVSLGGEWGGSILLATEHANPVKRAFYAAIPQLGSPVGSILSAALFIVMTIALPADQLAAWGWRIPFLIAFPLLAVSLYLRLTITETPVFEGVVAEGRRDKVPFVTMFRRRPLAILIAIGAALLGIGSYGLMNTYTVNYGVTVLGFSFQDLLIATTIGGLLQLVTIPLFGAWANRIGSAQVVAWGALGTLLITFPMYWLLQFATFPILVGTMIVGGILPTMAWAALGGLMNDLFPDHFRYSALSVSYAFAATVSGFVPLLTTALGGATDFAWWHPGIVLAILSAVTLVAAWAAARLVRTRPVPEAGPAPEELETEVGAAAAR</sequence>